<evidence type="ECO:0000256" key="1">
    <source>
        <dbReference type="SAM" id="MobiDB-lite"/>
    </source>
</evidence>
<feature type="region of interest" description="Disordered" evidence="1">
    <location>
        <begin position="1"/>
        <end position="33"/>
    </location>
</feature>
<accession>A0A0A8Y7T2</accession>
<protein>
    <submittedName>
        <fullName evidence="2">Uncharacterized protein</fullName>
    </submittedName>
</protein>
<dbReference type="EMBL" id="GBRH01275669">
    <property type="protein sequence ID" value="JAD22226.1"/>
    <property type="molecule type" value="Transcribed_RNA"/>
</dbReference>
<evidence type="ECO:0000313" key="2">
    <source>
        <dbReference type="EMBL" id="JAD22226.1"/>
    </source>
</evidence>
<organism evidence="2">
    <name type="scientific">Arundo donax</name>
    <name type="common">Giant reed</name>
    <name type="synonym">Donax arundinaceus</name>
    <dbReference type="NCBI Taxonomy" id="35708"/>
    <lineage>
        <taxon>Eukaryota</taxon>
        <taxon>Viridiplantae</taxon>
        <taxon>Streptophyta</taxon>
        <taxon>Embryophyta</taxon>
        <taxon>Tracheophyta</taxon>
        <taxon>Spermatophyta</taxon>
        <taxon>Magnoliopsida</taxon>
        <taxon>Liliopsida</taxon>
        <taxon>Poales</taxon>
        <taxon>Poaceae</taxon>
        <taxon>PACMAD clade</taxon>
        <taxon>Arundinoideae</taxon>
        <taxon>Arundineae</taxon>
        <taxon>Arundo</taxon>
    </lineage>
</organism>
<name>A0A0A8Y7T2_ARUDO</name>
<feature type="compositionally biased region" description="Polar residues" evidence="1">
    <location>
        <begin position="1"/>
        <end position="16"/>
    </location>
</feature>
<reference evidence="2" key="1">
    <citation type="submission" date="2014-09" db="EMBL/GenBank/DDBJ databases">
        <authorList>
            <person name="Magalhaes I.L.F."/>
            <person name="Oliveira U."/>
            <person name="Santos F.R."/>
            <person name="Vidigal T.H.D.A."/>
            <person name="Brescovit A.D."/>
            <person name="Santos A.J."/>
        </authorList>
    </citation>
    <scope>NUCLEOTIDE SEQUENCE</scope>
    <source>
        <tissue evidence="2">Shoot tissue taken approximately 20 cm above the soil surface</tissue>
    </source>
</reference>
<proteinExistence type="predicted"/>
<dbReference type="AlphaFoldDB" id="A0A0A8Y7T2"/>
<sequence length="33" mass="3828">MGKNPIQHNSTPTPTFYKNIRAKRTRTNNQNKA</sequence>
<reference evidence="2" key="2">
    <citation type="journal article" date="2015" name="Data Brief">
        <title>Shoot transcriptome of the giant reed, Arundo donax.</title>
        <authorList>
            <person name="Barrero R.A."/>
            <person name="Guerrero F.D."/>
            <person name="Moolhuijzen P."/>
            <person name="Goolsby J.A."/>
            <person name="Tidwell J."/>
            <person name="Bellgard S.E."/>
            <person name="Bellgard M.I."/>
        </authorList>
    </citation>
    <scope>NUCLEOTIDE SEQUENCE</scope>
    <source>
        <tissue evidence="2">Shoot tissue taken approximately 20 cm above the soil surface</tissue>
    </source>
</reference>